<proteinExistence type="predicted"/>
<dbReference type="EMBL" id="JACEIK010000696">
    <property type="protein sequence ID" value="MCD7461075.1"/>
    <property type="molecule type" value="Genomic_DNA"/>
</dbReference>
<accession>A0ABS8SPZ7</accession>
<dbReference type="Proteomes" id="UP000823775">
    <property type="component" value="Unassembled WGS sequence"/>
</dbReference>
<protein>
    <submittedName>
        <fullName evidence="2">Uncharacterized protein</fullName>
    </submittedName>
</protein>
<reference evidence="2 3" key="1">
    <citation type="journal article" date="2021" name="BMC Genomics">
        <title>Datura genome reveals duplications of psychoactive alkaloid biosynthetic genes and high mutation rate following tissue culture.</title>
        <authorList>
            <person name="Rajewski A."/>
            <person name="Carter-House D."/>
            <person name="Stajich J."/>
            <person name="Litt A."/>
        </authorList>
    </citation>
    <scope>NUCLEOTIDE SEQUENCE [LARGE SCALE GENOMIC DNA]</scope>
    <source>
        <strain evidence="2">AR-01</strain>
    </source>
</reference>
<sequence>MWTENLTGCFEKVIEDNWEAALEYNSEAFGSVVMLYVDMKVHGHPLKIVEVIRYTLQRHCSWSWSNRDTRLYSCHSNQEEDISGNFLDEDRYGKEASSLGTQETSGAMEKTDPTKGGPSG</sequence>
<name>A0ABS8SPZ7_DATST</name>
<evidence type="ECO:0000313" key="2">
    <source>
        <dbReference type="EMBL" id="MCD7461075.1"/>
    </source>
</evidence>
<feature type="region of interest" description="Disordered" evidence="1">
    <location>
        <begin position="85"/>
        <end position="120"/>
    </location>
</feature>
<gene>
    <name evidence="2" type="ORF">HAX54_045100</name>
</gene>
<keyword evidence="3" id="KW-1185">Reference proteome</keyword>
<comment type="caution">
    <text evidence="2">The sequence shown here is derived from an EMBL/GenBank/DDBJ whole genome shotgun (WGS) entry which is preliminary data.</text>
</comment>
<evidence type="ECO:0000256" key="1">
    <source>
        <dbReference type="SAM" id="MobiDB-lite"/>
    </source>
</evidence>
<organism evidence="2 3">
    <name type="scientific">Datura stramonium</name>
    <name type="common">Jimsonweed</name>
    <name type="synonym">Common thornapple</name>
    <dbReference type="NCBI Taxonomy" id="4076"/>
    <lineage>
        <taxon>Eukaryota</taxon>
        <taxon>Viridiplantae</taxon>
        <taxon>Streptophyta</taxon>
        <taxon>Embryophyta</taxon>
        <taxon>Tracheophyta</taxon>
        <taxon>Spermatophyta</taxon>
        <taxon>Magnoliopsida</taxon>
        <taxon>eudicotyledons</taxon>
        <taxon>Gunneridae</taxon>
        <taxon>Pentapetalae</taxon>
        <taxon>asterids</taxon>
        <taxon>lamiids</taxon>
        <taxon>Solanales</taxon>
        <taxon>Solanaceae</taxon>
        <taxon>Solanoideae</taxon>
        <taxon>Datureae</taxon>
        <taxon>Datura</taxon>
    </lineage>
</organism>
<evidence type="ECO:0000313" key="3">
    <source>
        <dbReference type="Proteomes" id="UP000823775"/>
    </source>
</evidence>